<gene>
    <name evidence="1" type="ORF">CC85DRAFT_8825</name>
</gene>
<dbReference type="RefSeq" id="XP_018281050.1">
    <property type="nucleotide sequence ID" value="XM_018427491.1"/>
</dbReference>
<evidence type="ECO:0000313" key="1">
    <source>
        <dbReference type="EMBL" id="KLT44559.1"/>
    </source>
</evidence>
<accession>A0A0J1B9N7</accession>
<sequence length="76" mass="8244">MEARFGVRRVPAAAVVLDVRGTAAVCDEKRYASSPSSKLSIACAALGILTFSRALSIQRELRSLRRMYGTREISVG</sequence>
<reference evidence="1 2" key="1">
    <citation type="submission" date="2015-03" db="EMBL/GenBank/DDBJ databases">
        <title>Genomics and transcriptomics of the oil-accumulating basidiomycete yeast T. oleaginosus allow insights into substrate utilization and the diverse evolutionary trajectories of mating systems in fungi.</title>
        <authorList>
            <consortium name="DOE Joint Genome Institute"/>
            <person name="Kourist R."/>
            <person name="Kracht O."/>
            <person name="Bracharz F."/>
            <person name="Lipzen A."/>
            <person name="Nolan M."/>
            <person name="Ohm R."/>
            <person name="Grigoriev I."/>
            <person name="Sun S."/>
            <person name="Heitman J."/>
            <person name="Bruck T."/>
            <person name="Nowrousian M."/>
        </authorList>
    </citation>
    <scope>NUCLEOTIDE SEQUENCE [LARGE SCALE GENOMIC DNA]</scope>
    <source>
        <strain evidence="1 2">IBC0246</strain>
    </source>
</reference>
<dbReference type="AlphaFoldDB" id="A0A0J1B9N7"/>
<keyword evidence="2" id="KW-1185">Reference proteome</keyword>
<organism evidence="1 2">
    <name type="scientific">Cutaneotrichosporon oleaginosum</name>
    <dbReference type="NCBI Taxonomy" id="879819"/>
    <lineage>
        <taxon>Eukaryota</taxon>
        <taxon>Fungi</taxon>
        <taxon>Dikarya</taxon>
        <taxon>Basidiomycota</taxon>
        <taxon>Agaricomycotina</taxon>
        <taxon>Tremellomycetes</taxon>
        <taxon>Trichosporonales</taxon>
        <taxon>Trichosporonaceae</taxon>
        <taxon>Cutaneotrichosporon</taxon>
    </lineage>
</organism>
<dbReference type="EMBL" id="KQ087186">
    <property type="protein sequence ID" value="KLT44559.1"/>
    <property type="molecule type" value="Genomic_DNA"/>
</dbReference>
<protein>
    <submittedName>
        <fullName evidence="1">Uncharacterized protein</fullName>
    </submittedName>
</protein>
<proteinExistence type="predicted"/>
<dbReference type="Proteomes" id="UP000053611">
    <property type="component" value="Unassembled WGS sequence"/>
</dbReference>
<evidence type="ECO:0000313" key="2">
    <source>
        <dbReference type="Proteomes" id="UP000053611"/>
    </source>
</evidence>
<dbReference type="GeneID" id="28988094"/>
<name>A0A0J1B9N7_9TREE</name>